<evidence type="ECO:0000313" key="3">
    <source>
        <dbReference type="EMBL" id="MPL81488.1"/>
    </source>
</evidence>
<dbReference type="GO" id="GO:0080120">
    <property type="term" value="P:CAAX-box protein maturation"/>
    <property type="evidence" value="ECO:0007669"/>
    <property type="project" value="UniProtKB-ARBA"/>
</dbReference>
<feature type="transmembrane region" description="Helical" evidence="1">
    <location>
        <begin position="39"/>
        <end position="61"/>
    </location>
</feature>
<dbReference type="EMBL" id="VSSQ01000150">
    <property type="protein sequence ID" value="MPL81488.1"/>
    <property type="molecule type" value="Genomic_DNA"/>
</dbReference>
<gene>
    <name evidence="3" type="ORF">SDC9_27408</name>
</gene>
<feature type="transmembrane region" description="Helical" evidence="1">
    <location>
        <begin position="117"/>
        <end position="136"/>
    </location>
</feature>
<evidence type="ECO:0000259" key="2">
    <source>
        <dbReference type="Pfam" id="PF02517"/>
    </source>
</evidence>
<comment type="caution">
    <text evidence="3">The sequence shown here is derived from an EMBL/GenBank/DDBJ whole genome shotgun (WGS) entry which is preliminary data.</text>
</comment>
<protein>
    <recommendedName>
        <fullName evidence="2">CAAX prenyl protease 2/Lysostaphin resistance protein A-like domain-containing protein</fullName>
    </recommendedName>
</protein>
<dbReference type="AlphaFoldDB" id="A0A644UR44"/>
<sequence>MNLKKNYRYLLVLSLCLMALGVALRTLFDTEQDIFNDPIYKFLFNLPLGFVFFYVVIFAPITEEIAFRSWACKKRAWIWISFAVSSIFVLLVNIYGGIIYSVLFLCIILFLKDKPKLRLYSFLILTSITFASLHYGNLQPKSFFLSFPQYAGMGLLLSYFTLRFNLLTAIIFHALNNFIGIAALGLFFNSDKPINFEGKTYKATITNTPLEWGFNSNRTSTLGRDVISFKKTTLGSIAESLIGAYDENTYWIKQNEILSFRNYDFLVKQKDTNNFIDYKIVVEDLCKYTDLKIDTIKEKREVYVLNIKDLDKIIDKGEDWDSKKPLMKTSVFALCSELSRGTIASMEETPTIIPQKGVSNNIIWVDFNRLYKQKTFEEKKNMLFSSHGITLTKKDTIISVIRIREK</sequence>
<keyword evidence="1" id="KW-0472">Membrane</keyword>
<feature type="transmembrane region" description="Helical" evidence="1">
    <location>
        <begin position="82"/>
        <end position="111"/>
    </location>
</feature>
<evidence type="ECO:0000256" key="1">
    <source>
        <dbReference type="SAM" id="Phobius"/>
    </source>
</evidence>
<proteinExistence type="predicted"/>
<accession>A0A644UR44</accession>
<keyword evidence="1" id="KW-0812">Transmembrane</keyword>
<feature type="transmembrane region" description="Helical" evidence="1">
    <location>
        <begin position="166"/>
        <end position="188"/>
    </location>
</feature>
<dbReference type="InterPro" id="IPR003675">
    <property type="entry name" value="Rce1/LyrA-like_dom"/>
</dbReference>
<reference evidence="3" key="1">
    <citation type="submission" date="2019-08" db="EMBL/GenBank/DDBJ databases">
        <authorList>
            <person name="Kucharzyk K."/>
            <person name="Murdoch R.W."/>
            <person name="Higgins S."/>
            <person name="Loffler F."/>
        </authorList>
    </citation>
    <scope>NUCLEOTIDE SEQUENCE</scope>
</reference>
<keyword evidence="1" id="KW-1133">Transmembrane helix</keyword>
<feature type="domain" description="CAAX prenyl protease 2/Lysostaphin resistance protein A-like" evidence="2">
    <location>
        <begin position="122"/>
        <end position="179"/>
    </location>
</feature>
<dbReference type="GO" id="GO:0004175">
    <property type="term" value="F:endopeptidase activity"/>
    <property type="evidence" value="ECO:0007669"/>
    <property type="project" value="UniProtKB-ARBA"/>
</dbReference>
<organism evidence="3">
    <name type="scientific">bioreactor metagenome</name>
    <dbReference type="NCBI Taxonomy" id="1076179"/>
    <lineage>
        <taxon>unclassified sequences</taxon>
        <taxon>metagenomes</taxon>
        <taxon>ecological metagenomes</taxon>
    </lineage>
</organism>
<feature type="transmembrane region" description="Helical" evidence="1">
    <location>
        <begin position="143"/>
        <end position="160"/>
    </location>
</feature>
<name>A0A644UR44_9ZZZZ</name>
<dbReference type="Pfam" id="PF02517">
    <property type="entry name" value="Rce1-like"/>
    <property type="match status" value="1"/>
</dbReference>